<organism evidence="3 4">
    <name type="scientific">Prototheca wickerhamii</name>
    <dbReference type="NCBI Taxonomy" id="3111"/>
    <lineage>
        <taxon>Eukaryota</taxon>
        <taxon>Viridiplantae</taxon>
        <taxon>Chlorophyta</taxon>
        <taxon>core chlorophytes</taxon>
        <taxon>Trebouxiophyceae</taxon>
        <taxon>Chlorellales</taxon>
        <taxon>Chlorellaceae</taxon>
        <taxon>Prototheca</taxon>
    </lineage>
</organism>
<feature type="domain" description="BZIP" evidence="2">
    <location>
        <begin position="167"/>
        <end position="212"/>
    </location>
</feature>
<feature type="compositionally biased region" description="Basic residues" evidence="1">
    <location>
        <begin position="172"/>
        <end position="189"/>
    </location>
</feature>
<keyword evidence="4" id="KW-1185">Reference proteome</keyword>
<accession>A0AAD9MK75</accession>
<dbReference type="Pfam" id="PF00170">
    <property type="entry name" value="bZIP_1"/>
    <property type="match status" value="1"/>
</dbReference>
<proteinExistence type="predicted"/>
<dbReference type="SUPFAM" id="SSF57959">
    <property type="entry name" value="Leucine zipper domain"/>
    <property type="match status" value="1"/>
</dbReference>
<gene>
    <name evidence="3" type="ORF">QBZ16_004455</name>
</gene>
<protein>
    <recommendedName>
        <fullName evidence="2">BZIP domain-containing protein</fullName>
    </recommendedName>
</protein>
<sequence>MCRVIIRPQARVLGGLVPAEAPANVSDLLADMNAGDFAPAKSEPLDESSGLLNGSEEFALQETDADLLAMFHELSDDASPESGSPMGSLPVPALPSLVPFEAPVAPAPVVPGAQPMNLFEQQMMFQQAMLAQQVQQQQQMGLVQMVAKPACYPGMRRGKSPEEIAAQIERTKQRRRESAHRSRSRRKDYMKHLEDENEVLKAECAALRAQLKSQGIVPVSISSQAGSGLSGIEQHDSGSSTDMMRESACA</sequence>
<feature type="region of interest" description="Disordered" evidence="1">
    <location>
        <begin position="222"/>
        <end position="250"/>
    </location>
</feature>
<comment type="caution">
    <text evidence="3">The sequence shown here is derived from an EMBL/GenBank/DDBJ whole genome shotgun (WGS) entry which is preliminary data.</text>
</comment>
<dbReference type="InterPro" id="IPR004827">
    <property type="entry name" value="bZIP"/>
</dbReference>
<dbReference type="Gene3D" id="1.20.5.170">
    <property type="match status" value="1"/>
</dbReference>
<dbReference type="EMBL" id="JASFZW010000006">
    <property type="protein sequence ID" value="KAK2077610.1"/>
    <property type="molecule type" value="Genomic_DNA"/>
</dbReference>
<evidence type="ECO:0000313" key="4">
    <source>
        <dbReference type="Proteomes" id="UP001255856"/>
    </source>
</evidence>
<dbReference type="AlphaFoldDB" id="A0AAD9MK75"/>
<evidence type="ECO:0000313" key="3">
    <source>
        <dbReference type="EMBL" id="KAK2077610.1"/>
    </source>
</evidence>
<evidence type="ECO:0000259" key="2">
    <source>
        <dbReference type="Pfam" id="PF00170"/>
    </source>
</evidence>
<name>A0AAD9MK75_PROWI</name>
<dbReference type="GO" id="GO:0003700">
    <property type="term" value="F:DNA-binding transcription factor activity"/>
    <property type="evidence" value="ECO:0007669"/>
    <property type="project" value="InterPro"/>
</dbReference>
<dbReference type="CDD" id="cd14686">
    <property type="entry name" value="bZIP"/>
    <property type="match status" value="1"/>
</dbReference>
<dbReference type="Proteomes" id="UP001255856">
    <property type="component" value="Unassembled WGS sequence"/>
</dbReference>
<feature type="region of interest" description="Disordered" evidence="1">
    <location>
        <begin position="169"/>
        <end position="190"/>
    </location>
</feature>
<dbReference type="InterPro" id="IPR046347">
    <property type="entry name" value="bZIP_sf"/>
</dbReference>
<evidence type="ECO:0000256" key="1">
    <source>
        <dbReference type="SAM" id="MobiDB-lite"/>
    </source>
</evidence>
<reference evidence="3" key="1">
    <citation type="submission" date="2021-01" db="EMBL/GenBank/DDBJ databases">
        <authorList>
            <person name="Eckstrom K.M.E."/>
        </authorList>
    </citation>
    <scope>NUCLEOTIDE SEQUENCE</scope>
    <source>
        <strain evidence="3">UVCC 0001</strain>
    </source>
</reference>